<accession>A0ABS5HYL0</accession>
<feature type="transmembrane region" description="Helical" evidence="1">
    <location>
        <begin position="62"/>
        <end position="83"/>
    </location>
</feature>
<feature type="transmembrane region" description="Helical" evidence="1">
    <location>
        <begin position="200"/>
        <end position="223"/>
    </location>
</feature>
<sequence length="236" mass="25821">MIKQNKISNLAFKFGMLGMTGVTMGMLIAIALEVTSLADFFSYCVYNSVSQLGTYSRSPSAVILNGGLFFGSLTASLGCVFALQASNGFAVRLFWLCIAVQFVSLAAMGLFPMNVYHLHINALLTYVTLGVFVAGCFILVSGNLSIKVKVMGRIIAVGLLVIHGCLLVIPQYMEWSQGEPLVNFFVVAERMTSVSPRPSMWWQAWGFWLCLILQMGLALMMLYTQPHQSAEQSVAS</sequence>
<feature type="transmembrane region" description="Helical" evidence="1">
    <location>
        <begin position="154"/>
        <end position="173"/>
    </location>
</feature>
<keyword evidence="1" id="KW-0812">Transmembrane</keyword>
<protein>
    <recommendedName>
        <fullName evidence="4">DUF998 domain-containing protein</fullName>
    </recommendedName>
</protein>
<proteinExistence type="predicted"/>
<dbReference type="EMBL" id="JAAIKR010000001">
    <property type="protein sequence ID" value="MBR9726494.1"/>
    <property type="molecule type" value="Genomic_DNA"/>
</dbReference>
<keyword evidence="3" id="KW-1185">Reference proteome</keyword>
<feature type="transmembrane region" description="Helical" evidence="1">
    <location>
        <begin position="90"/>
        <end position="111"/>
    </location>
</feature>
<feature type="transmembrane region" description="Helical" evidence="1">
    <location>
        <begin position="123"/>
        <end position="142"/>
    </location>
</feature>
<evidence type="ECO:0000313" key="3">
    <source>
        <dbReference type="Proteomes" id="UP000811844"/>
    </source>
</evidence>
<feature type="transmembrane region" description="Helical" evidence="1">
    <location>
        <begin position="12"/>
        <end position="32"/>
    </location>
</feature>
<evidence type="ECO:0000256" key="1">
    <source>
        <dbReference type="SAM" id="Phobius"/>
    </source>
</evidence>
<keyword evidence="1" id="KW-0472">Membrane</keyword>
<evidence type="ECO:0008006" key="4">
    <source>
        <dbReference type="Google" id="ProtNLM"/>
    </source>
</evidence>
<dbReference type="Proteomes" id="UP000811844">
    <property type="component" value="Unassembled WGS sequence"/>
</dbReference>
<keyword evidence="1" id="KW-1133">Transmembrane helix</keyword>
<evidence type="ECO:0000313" key="2">
    <source>
        <dbReference type="EMBL" id="MBR9726494.1"/>
    </source>
</evidence>
<reference evidence="2 3" key="1">
    <citation type="submission" date="2020-02" db="EMBL/GenBank/DDBJ databases">
        <title>Shewanella WXL01 sp. nov., a marine bacterium isolated from green algae in Luhuitou Fringing Reef (Northern South China Sea).</title>
        <authorList>
            <person name="Wang X."/>
        </authorList>
    </citation>
    <scope>NUCLEOTIDE SEQUENCE [LARGE SCALE GENOMIC DNA]</scope>
    <source>
        <strain evidence="2 3">MCCC 1A01895</strain>
    </source>
</reference>
<dbReference type="RefSeq" id="WP_153661253.1">
    <property type="nucleotide sequence ID" value="NZ_JAAIKR010000001.1"/>
</dbReference>
<comment type="caution">
    <text evidence="2">The sequence shown here is derived from an EMBL/GenBank/DDBJ whole genome shotgun (WGS) entry which is preliminary data.</text>
</comment>
<organism evidence="2 3">
    <name type="scientific">Shewanella intestini</name>
    <dbReference type="NCBI Taxonomy" id="2017544"/>
    <lineage>
        <taxon>Bacteria</taxon>
        <taxon>Pseudomonadati</taxon>
        <taxon>Pseudomonadota</taxon>
        <taxon>Gammaproteobacteria</taxon>
        <taxon>Alteromonadales</taxon>
        <taxon>Shewanellaceae</taxon>
        <taxon>Shewanella</taxon>
    </lineage>
</organism>
<gene>
    <name evidence="2" type="ORF">G3R48_00605</name>
</gene>
<name>A0ABS5HYL0_9GAMM</name>